<reference evidence="1 2" key="1">
    <citation type="submission" date="2019-12" db="EMBL/GenBank/DDBJ databases">
        <authorList>
            <person name="Zhao J."/>
        </authorList>
    </citation>
    <scope>NUCLEOTIDE SEQUENCE [LARGE SCALE GENOMIC DNA]</scope>
    <source>
        <strain evidence="1 2">S-15</strain>
    </source>
</reference>
<comment type="caution">
    <text evidence="1">The sequence shown here is derived from an EMBL/GenBank/DDBJ whole genome shotgun (WGS) entry which is preliminary data.</text>
</comment>
<evidence type="ECO:0000313" key="1">
    <source>
        <dbReference type="EMBL" id="NBG67358.1"/>
    </source>
</evidence>
<gene>
    <name evidence="1" type="ORF">GQN54_14615</name>
</gene>
<protein>
    <submittedName>
        <fullName evidence="1">Uncharacterized protein</fullName>
    </submittedName>
</protein>
<keyword evidence="2" id="KW-1185">Reference proteome</keyword>
<dbReference type="AlphaFoldDB" id="A0A6N9NKX6"/>
<evidence type="ECO:0000313" key="2">
    <source>
        <dbReference type="Proteomes" id="UP000470771"/>
    </source>
</evidence>
<sequence>MEDSNIYIRKEDFHESRKFIKINRDIDVCLVLIEKLLSFNRVIWKDVTNALKIPSHIIDYRVEQFGYFENTLQSIFYNCYSLKNFYDVSTYMNYKGINNTLGHTFNNQRRYITFNAIVKMSSIFEFTRKEYERTIKGKNYFEKMALKHSDLARSVELLNHFRNTIHSNGIWDKEGKKKPLEYNLREGKQIIKSGEPFKYDHWQLYRIIKDSIELHKVLALNNEAMRLRKSRLSVNGQQLSILKTDLNF</sequence>
<dbReference type="RefSeq" id="WP_160634307.1">
    <property type="nucleotide sequence ID" value="NZ_WWNE01000018.1"/>
</dbReference>
<dbReference type="EMBL" id="WWNE01000018">
    <property type="protein sequence ID" value="NBG67358.1"/>
    <property type="molecule type" value="Genomic_DNA"/>
</dbReference>
<dbReference type="Proteomes" id="UP000470771">
    <property type="component" value="Unassembled WGS sequence"/>
</dbReference>
<organism evidence="1 2">
    <name type="scientific">Acidiluteibacter ferrifornacis</name>
    <dbReference type="NCBI Taxonomy" id="2692424"/>
    <lineage>
        <taxon>Bacteria</taxon>
        <taxon>Pseudomonadati</taxon>
        <taxon>Bacteroidota</taxon>
        <taxon>Flavobacteriia</taxon>
        <taxon>Flavobacteriales</taxon>
        <taxon>Cryomorphaceae</taxon>
        <taxon>Acidiluteibacter</taxon>
    </lineage>
</organism>
<accession>A0A6N9NKX6</accession>
<name>A0A6N9NKX6_9FLAO</name>
<proteinExistence type="predicted"/>